<dbReference type="Gene3D" id="2.40.70.10">
    <property type="entry name" value="Acid Proteases"/>
    <property type="match status" value="1"/>
</dbReference>
<reference evidence="2" key="1">
    <citation type="submission" date="2020-10" db="EMBL/GenBank/DDBJ databases">
        <authorList>
            <person name="Kikuchi T."/>
        </authorList>
    </citation>
    <scope>NUCLEOTIDE SEQUENCE</scope>
    <source>
        <strain evidence="2">NKZ352</strain>
    </source>
</reference>
<gene>
    <name evidence="2" type="ORF">CAUJ_LOCUS6000</name>
</gene>
<evidence type="ECO:0000313" key="3">
    <source>
        <dbReference type="Proteomes" id="UP000835052"/>
    </source>
</evidence>
<dbReference type="InterPro" id="IPR021109">
    <property type="entry name" value="Peptidase_aspartic_dom_sf"/>
</dbReference>
<dbReference type="Proteomes" id="UP000835052">
    <property type="component" value="Unassembled WGS sequence"/>
</dbReference>
<comment type="caution">
    <text evidence="2">The sequence shown here is derived from an EMBL/GenBank/DDBJ whole genome shotgun (WGS) entry which is preliminary data.</text>
</comment>
<sequence length="428" mass="48133">MTKSIVVMVCAFTKFTMEEALSDQKSAYDQSHIRRNCDSDDQNSRDLVDRANETPCFDLPITAHKERTWKGRQGKTEVRPIIPPGVFQPFPHLLPAPQVFFRNIGLREGSFVPMYEQRLKQLERNNEKLPETLAKRGIIDTAFEGIQNMTSSIGSRSRKYQVGHHQVPTLGRNSDSHPHMPSVASAAILKTIANHLEVNNIELEEPEPEIPELRPLREKFYLPGEHLKNIGVNPTELTTPLMARTANGSTVFFLGVITLNVTAGNTRIQHAFKISRDNDCPAQALLGIDFIQAIGQMTFDLKSNCLHIGDEKLQLNMLIASEDTSKTDIGNDYCENPQQQRKWRFENNLKPSDDIYAVGRCLVRTDEEENCVVKITLHTGPKSATHPKSPKKIRSTQSEEQDQDIRSGLGTATSPTTAADSRGLRRRQ</sequence>
<dbReference type="AlphaFoldDB" id="A0A8S1H3S2"/>
<name>A0A8S1H3S2_9PELO</name>
<protein>
    <submittedName>
        <fullName evidence="2">Uncharacterized protein</fullName>
    </submittedName>
</protein>
<proteinExistence type="predicted"/>
<evidence type="ECO:0000256" key="1">
    <source>
        <dbReference type="SAM" id="MobiDB-lite"/>
    </source>
</evidence>
<organism evidence="2 3">
    <name type="scientific">Caenorhabditis auriculariae</name>
    <dbReference type="NCBI Taxonomy" id="2777116"/>
    <lineage>
        <taxon>Eukaryota</taxon>
        <taxon>Metazoa</taxon>
        <taxon>Ecdysozoa</taxon>
        <taxon>Nematoda</taxon>
        <taxon>Chromadorea</taxon>
        <taxon>Rhabditida</taxon>
        <taxon>Rhabditina</taxon>
        <taxon>Rhabditomorpha</taxon>
        <taxon>Rhabditoidea</taxon>
        <taxon>Rhabditidae</taxon>
        <taxon>Peloderinae</taxon>
        <taxon>Caenorhabditis</taxon>
    </lineage>
</organism>
<accession>A0A8S1H3S2</accession>
<keyword evidence="3" id="KW-1185">Reference proteome</keyword>
<dbReference type="OrthoDB" id="5874204at2759"/>
<feature type="compositionally biased region" description="Polar residues" evidence="1">
    <location>
        <begin position="410"/>
        <end position="419"/>
    </location>
</feature>
<dbReference type="EMBL" id="CAJGYM010000014">
    <property type="protein sequence ID" value="CAD6190081.1"/>
    <property type="molecule type" value="Genomic_DNA"/>
</dbReference>
<feature type="region of interest" description="Disordered" evidence="1">
    <location>
        <begin position="380"/>
        <end position="428"/>
    </location>
</feature>
<evidence type="ECO:0000313" key="2">
    <source>
        <dbReference type="EMBL" id="CAD6190081.1"/>
    </source>
</evidence>